<dbReference type="InterPro" id="IPR009040">
    <property type="entry name" value="Ferritin-like_diiron"/>
</dbReference>
<gene>
    <name evidence="12" type="ORF">EB796_002954</name>
</gene>
<feature type="domain" description="Ferritin-like diiron" evidence="11">
    <location>
        <begin position="34"/>
        <end position="181"/>
    </location>
</feature>
<dbReference type="GO" id="GO:0006826">
    <property type="term" value="P:iron ion transport"/>
    <property type="evidence" value="ECO:0007669"/>
    <property type="project" value="InterPro"/>
</dbReference>
<dbReference type="GO" id="GO:0008199">
    <property type="term" value="F:ferric iron binding"/>
    <property type="evidence" value="ECO:0007669"/>
    <property type="project" value="InterPro"/>
</dbReference>
<dbReference type="InterPro" id="IPR008331">
    <property type="entry name" value="Ferritin_DPS_dom"/>
</dbReference>
<comment type="caution">
    <text evidence="12">The sequence shown here is derived from an EMBL/GenBank/DDBJ whole genome shotgun (WGS) entry which is preliminary data.</text>
</comment>
<keyword evidence="13" id="KW-1185">Reference proteome</keyword>
<feature type="binding site" evidence="8">
    <location>
        <position position="86"/>
    </location>
    <ligand>
        <name>Fe cation</name>
        <dbReference type="ChEBI" id="CHEBI:24875"/>
        <label>1</label>
    </ligand>
</feature>
<name>A0A7J7KJG0_BUGNE</name>
<proteinExistence type="inferred from homology"/>
<comment type="similarity">
    <text evidence="1 9">Belongs to the ferritin family.</text>
</comment>
<dbReference type="GO" id="GO:0006879">
    <property type="term" value="P:intracellular iron ion homeostasis"/>
    <property type="evidence" value="ECO:0007669"/>
    <property type="project" value="UniProtKB-KW"/>
</dbReference>
<evidence type="ECO:0000256" key="6">
    <source>
        <dbReference type="ARBA" id="ARBA00025111"/>
    </source>
</evidence>
<dbReference type="PROSITE" id="PS50905">
    <property type="entry name" value="FERRITIN_LIKE"/>
    <property type="match status" value="1"/>
</dbReference>
<evidence type="ECO:0000256" key="5">
    <source>
        <dbReference type="ARBA" id="ARBA00023004"/>
    </source>
</evidence>
<dbReference type="Gene3D" id="1.20.1260.10">
    <property type="match status" value="1"/>
</dbReference>
<keyword evidence="5 8" id="KW-0408">Iron</keyword>
<dbReference type="AlphaFoldDB" id="A0A7J7KJG0"/>
<accession>A0A7J7KJG0</accession>
<dbReference type="InterPro" id="IPR012347">
    <property type="entry name" value="Ferritin-like"/>
</dbReference>
<dbReference type="GO" id="GO:0004322">
    <property type="term" value="F:ferroxidase activity"/>
    <property type="evidence" value="ECO:0007669"/>
    <property type="project" value="UniProtKB-EC"/>
</dbReference>
<dbReference type="InterPro" id="IPR014034">
    <property type="entry name" value="Ferritin_CS"/>
</dbReference>
<sequence length="197" mass="22032">MLAKIIVVCVVALAAFAQIPPLDDCANVMSSVCQNFSEAKQNAINNQITLELEASYVYMAMGAYFSRDDPNLMGFSKFFYEASGEEREHALKLIEYQNMRGGKVHLSTVPAPNTQEWDNGRAAMVEALALEKKVNAALLRLHKAAEDDPQMQDFLEANYLDEQVKSIRQLGGFVNQLTKVRETNPGLGEHIYDKELQ</sequence>
<keyword evidence="4 9" id="KW-0560">Oxidoreductase</keyword>
<feature type="signal peptide" evidence="10">
    <location>
        <begin position="1"/>
        <end position="17"/>
    </location>
</feature>
<evidence type="ECO:0000256" key="9">
    <source>
        <dbReference type="RuleBase" id="RU361145"/>
    </source>
</evidence>
<feature type="binding site" evidence="8">
    <location>
        <position position="51"/>
    </location>
    <ligand>
        <name>Fe cation</name>
        <dbReference type="ChEBI" id="CHEBI:24875"/>
        <label>1</label>
    </ligand>
</feature>
<comment type="catalytic activity">
    <reaction evidence="7 9">
        <text>4 Fe(2+) + O2 + 4 H(+) = 4 Fe(3+) + 2 H2O</text>
        <dbReference type="Rhea" id="RHEA:11148"/>
        <dbReference type="ChEBI" id="CHEBI:15377"/>
        <dbReference type="ChEBI" id="CHEBI:15378"/>
        <dbReference type="ChEBI" id="CHEBI:15379"/>
        <dbReference type="ChEBI" id="CHEBI:29033"/>
        <dbReference type="ChEBI" id="CHEBI:29034"/>
        <dbReference type="EC" id="1.16.3.1"/>
    </reaction>
</comment>
<dbReference type="GO" id="GO:0005737">
    <property type="term" value="C:cytoplasm"/>
    <property type="evidence" value="ECO:0007669"/>
    <property type="project" value="TreeGrafter"/>
</dbReference>
<evidence type="ECO:0000313" key="12">
    <source>
        <dbReference type="EMBL" id="KAF6038729.1"/>
    </source>
</evidence>
<reference evidence="12" key="1">
    <citation type="submission" date="2020-06" db="EMBL/GenBank/DDBJ databases">
        <title>Draft genome of Bugula neritina, a colonial animal packing powerful symbionts and potential medicines.</title>
        <authorList>
            <person name="Rayko M."/>
        </authorList>
    </citation>
    <scope>NUCLEOTIDE SEQUENCE [LARGE SCALE GENOMIC DNA]</scope>
    <source>
        <strain evidence="12">Kwan_BN1</strain>
    </source>
</reference>
<evidence type="ECO:0000256" key="2">
    <source>
        <dbReference type="ARBA" id="ARBA00022434"/>
    </source>
</evidence>
<evidence type="ECO:0000313" key="13">
    <source>
        <dbReference type="Proteomes" id="UP000593567"/>
    </source>
</evidence>
<dbReference type="EC" id="1.16.3.1" evidence="9"/>
<dbReference type="GO" id="GO:0008198">
    <property type="term" value="F:ferrous iron binding"/>
    <property type="evidence" value="ECO:0007669"/>
    <property type="project" value="TreeGrafter"/>
</dbReference>
<organism evidence="12 13">
    <name type="scientific">Bugula neritina</name>
    <name type="common">Brown bryozoan</name>
    <name type="synonym">Sertularia neritina</name>
    <dbReference type="NCBI Taxonomy" id="10212"/>
    <lineage>
        <taxon>Eukaryota</taxon>
        <taxon>Metazoa</taxon>
        <taxon>Spiralia</taxon>
        <taxon>Lophotrochozoa</taxon>
        <taxon>Bryozoa</taxon>
        <taxon>Gymnolaemata</taxon>
        <taxon>Cheilostomatida</taxon>
        <taxon>Flustrina</taxon>
        <taxon>Buguloidea</taxon>
        <taxon>Bugulidae</taxon>
        <taxon>Bugula</taxon>
    </lineage>
</organism>
<keyword evidence="2 9" id="KW-0409">Iron storage</keyword>
<dbReference type="PANTHER" id="PTHR11431">
    <property type="entry name" value="FERRITIN"/>
    <property type="match status" value="1"/>
</dbReference>
<feature type="binding site" evidence="8">
    <location>
        <position position="89"/>
    </location>
    <ligand>
        <name>Fe cation</name>
        <dbReference type="ChEBI" id="CHEBI:24875"/>
        <label>1</label>
    </ligand>
</feature>
<keyword evidence="10" id="KW-0732">Signal</keyword>
<evidence type="ECO:0000259" key="11">
    <source>
        <dbReference type="PROSITE" id="PS50905"/>
    </source>
</evidence>
<dbReference type="OrthoDB" id="186462at2759"/>
<evidence type="ECO:0000256" key="10">
    <source>
        <dbReference type="SAM" id="SignalP"/>
    </source>
</evidence>
<feature type="binding site" evidence="8">
    <location>
        <position position="163"/>
    </location>
    <ligand>
        <name>Fe cation</name>
        <dbReference type="ChEBI" id="CHEBI:24875"/>
        <label>1</label>
    </ligand>
</feature>
<dbReference type="SUPFAM" id="SSF47240">
    <property type="entry name" value="Ferritin-like"/>
    <property type="match status" value="1"/>
</dbReference>
<dbReference type="InterPro" id="IPR009078">
    <property type="entry name" value="Ferritin-like_SF"/>
</dbReference>
<dbReference type="FunFam" id="1.20.1260.10:FF:000002">
    <property type="entry name" value="Ferritin, mitochondrial"/>
    <property type="match status" value="1"/>
</dbReference>
<keyword evidence="3 8" id="KW-0479">Metal-binding</keyword>
<dbReference type="CDD" id="cd01056">
    <property type="entry name" value="Euk_Ferritin"/>
    <property type="match status" value="1"/>
</dbReference>
<evidence type="ECO:0000256" key="4">
    <source>
        <dbReference type="ARBA" id="ARBA00023002"/>
    </source>
</evidence>
<dbReference type="Pfam" id="PF00210">
    <property type="entry name" value="Ferritin"/>
    <property type="match status" value="1"/>
</dbReference>
<evidence type="ECO:0000256" key="8">
    <source>
        <dbReference type="PIRSR" id="PIRSR601519-1"/>
    </source>
</evidence>
<dbReference type="InterPro" id="IPR001519">
    <property type="entry name" value="Ferritin"/>
</dbReference>
<evidence type="ECO:0000256" key="7">
    <source>
        <dbReference type="ARBA" id="ARBA00047990"/>
    </source>
</evidence>
<dbReference type="PANTHER" id="PTHR11431:SF75">
    <property type="entry name" value="FERRITIN"/>
    <property type="match status" value="1"/>
</dbReference>
<dbReference type="PROSITE" id="PS00204">
    <property type="entry name" value="FERRITIN_2"/>
    <property type="match status" value="1"/>
</dbReference>
<evidence type="ECO:0000256" key="3">
    <source>
        <dbReference type="ARBA" id="ARBA00022723"/>
    </source>
</evidence>
<protein>
    <recommendedName>
        <fullName evidence="9">Ferritin</fullName>
        <ecNumber evidence="9">1.16.3.1</ecNumber>
    </recommendedName>
</protein>
<comment type="function">
    <text evidence="9">Stores iron in a soluble, non-toxic, readily available form. Important for iron homeostasis. Iron is taken up in the ferrous form and deposited as ferric hydroxides after oxidation.</text>
</comment>
<evidence type="ECO:0000256" key="1">
    <source>
        <dbReference type="ARBA" id="ARBA00007513"/>
    </source>
</evidence>
<dbReference type="EMBL" id="VXIV02000365">
    <property type="protein sequence ID" value="KAF6038729.1"/>
    <property type="molecule type" value="Genomic_DNA"/>
</dbReference>
<comment type="function">
    <text evidence="6">Stores iron in a soluble, non-toxic, readily available form. Important for iron homeostasis. Has ferroxidase activity. Iron is taken up in the ferrous form and deposited as ferric hydroxides after oxidation.</text>
</comment>
<feature type="chain" id="PRO_5029476564" description="Ferritin" evidence="10">
    <location>
        <begin position="18"/>
        <end position="197"/>
    </location>
</feature>
<dbReference type="Proteomes" id="UP000593567">
    <property type="component" value="Unassembled WGS sequence"/>
</dbReference>
<feature type="binding site" evidence="8">
    <location>
        <position position="131"/>
    </location>
    <ligand>
        <name>Fe cation</name>
        <dbReference type="ChEBI" id="CHEBI:24875"/>
        <label>1</label>
    </ligand>
</feature>